<feature type="transmembrane region" description="Helical" evidence="6">
    <location>
        <begin position="78"/>
        <end position="102"/>
    </location>
</feature>
<name>A0AAD4BKL1_BOLED</name>
<dbReference type="PANTHER" id="PTHR33048">
    <property type="entry name" value="PTH11-LIKE INTEGRAL MEMBRANE PROTEIN (AFU_ORTHOLOGUE AFUA_5G11245)"/>
    <property type="match status" value="1"/>
</dbReference>
<comment type="subcellular location">
    <subcellularLocation>
        <location evidence="1">Membrane</location>
        <topology evidence="1">Multi-pass membrane protein</topology>
    </subcellularLocation>
</comment>
<comment type="similarity">
    <text evidence="5">Belongs to the SAT4 family.</text>
</comment>
<feature type="transmembrane region" description="Helical" evidence="6">
    <location>
        <begin position="182"/>
        <end position="206"/>
    </location>
</feature>
<evidence type="ECO:0000256" key="6">
    <source>
        <dbReference type="SAM" id="Phobius"/>
    </source>
</evidence>
<reference evidence="8" key="2">
    <citation type="journal article" date="2020" name="Nat. Commun.">
        <title>Large-scale genome sequencing of mycorrhizal fungi provides insights into the early evolution of symbiotic traits.</title>
        <authorList>
            <person name="Miyauchi S."/>
            <person name="Kiss E."/>
            <person name="Kuo A."/>
            <person name="Drula E."/>
            <person name="Kohler A."/>
            <person name="Sanchez-Garcia M."/>
            <person name="Morin E."/>
            <person name="Andreopoulos B."/>
            <person name="Barry K.W."/>
            <person name="Bonito G."/>
            <person name="Buee M."/>
            <person name="Carver A."/>
            <person name="Chen C."/>
            <person name="Cichocki N."/>
            <person name="Clum A."/>
            <person name="Culley D."/>
            <person name="Crous P.W."/>
            <person name="Fauchery L."/>
            <person name="Girlanda M."/>
            <person name="Hayes R.D."/>
            <person name="Keri Z."/>
            <person name="LaButti K."/>
            <person name="Lipzen A."/>
            <person name="Lombard V."/>
            <person name="Magnuson J."/>
            <person name="Maillard F."/>
            <person name="Murat C."/>
            <person name="Nolan M."/>
            <person name="Ohm R.A."/>
            <person name="Pangilinan J."/>
            <person name="Pereira M.F."/>
            <person name="Perotto S."/>
            <person name="Peter M."/>
            <person name="Pfister S."/>
            <person name="Riley R."/>
            <person name="Sitrit Y."/>
            <person name="Stielow J.B."/>
            <person name="Szollosi G."/>
            <person name="Zifcakova L."/>
            <person name="Stursova M."/>
            <person name="Spatafora J.W."/>
            <person name="Tedersoo L."/>
            <person name="Vaario L.M."/>
            <person name="Yamada A."/>
            <person name="Yan M."/>
            <person name="Wang P."/>
            <person name="Xu J."/>
            <person name="Bruns T."/>
            <person name="Baldrian P."/>
            <person name="Vilgalys R."/>
            <person name="Dunand C."/>
            <person name="Henrissat B."/>
            <person name="Grigoriev I.V."/>
            <person name="Hibbett D."/>
            <person name="Nagy L.G."/>
            <person name="Martin F.M."/>
        </authorList>
    </citation>
    <scope>NUCLEOTIDE SEQUENCE</scope>
    <source>
        <strain evidence="8">BED1</strain>
    </source>
</reference>
<evidence type="ECO:0000256" key="1">
    <source>
        <dbReference type="ARBA" id="ARBA00004141"/>
    </source>
</evidence>
<gene>
    <name evidence="8" type="ORF">L210DRAFT_2757128</name>
</gene>
<keyword evidence="4 6" id="KW-0472">Membrane</keyword>
<evidence type="ECO:0000256" key="2">
    <source>
        <dbReference type="ARBA" id="ARBA00022692"/>
    </source>
</evidence>
<keyword evidence="2 6" id="KW-0812">Transmembrane</keyword>
<sequence length="293" mass="33297">MNLLPWSLPLKIIACVFHSFAIISTIFRLAYRWYMARFWWDDGFSVFALAIDVMCLICTWLDVPYKTVRVIPPQDKPISWILAMGFTTILWSCRASILFSIIRVANLTQQFRRVAWLIGCSFLIMWAAIIGQKLQLCVTNSCIAAGSVALSQLITDIFSDVSLVILPIYLLRRRKIDYRQRILIYAVFSATLLITVVTIFHSVVLFTTQSTGIVVIGHVKVALSLIVCNLLVIVMFVYRVYRRGDLDAVEGPFSLTTVDLNTRLTESATGKYTMTRTIDAEEKVEGYVRSRLA</sequence>
<dbReference type="PANTHER" id="PTHR33048:SF19">
    <property type="entry name" value="MEMBRANE PROTEIN PTH11-LIKE, PUTATIVE (AFU_ORTHOLOGUE AFUA_1G14080)-RELATED"/>
    <property type="match status" value="1"/>
</dbReference>
<evidence type="ECO:0000259" key="7">
    <source>
        <dbReference type="Pfam" id="PF20684"/>
    </source>
</evidence>
<feature type="transmembrane region" description="Helical" evidence="6">
    <location>
        <begin position="212"/>
        <end position="238"/>
    </location>
</feature>
<dbReference type="Pfam" id="PF20684">
    <property type="entry name" value="Fung_rhodopsin"/>
    <property type="match status" value="1"/>
</dbReference>
<evidence type="ECO:0000256" key="4">
    <source>
        <dbReference type="ARBA" id="ARBA00023136"/>
    </source>
</evidence>
<dbReference type="EMBL" id="WHUW01000037">
    <property type="protein sequence ID" value="KAF8433043.1"/>
    <property type="molecule type" value="Genomic_DNA"/>
</dbReference>
<feature type="transmembrane region" description="Helical" evidence="6">
    <location>
        <begin position="43"/>
        <end position="63"/>
    </location>
</feature>
<keyword evidence="9" id="KW-1185">Reference proteome</keyword>
<accession>A0AAD4BKL1</accession>
<dbReference type="InterPro" id="IPR052337">
    <property type="entry name" value="SAT4-like"/>
</dbReference>
<feature type="domain" description="Rhodopsin" evidence="7">
    <location>
        <begin position="27"/>
        <end position="211"/>
    </location>
</feature>
<evidence type="ECO:0000256" key="3">
    <source>
        <dbReference type="ARBA" id="ARBA00022989"/>
    </source>
</evidence>
<dbReference type="Proteomes" id="UP001194468">
    <property type="component" value="Unassembled WGS sequence"/>
</dbReference>
<feature type="transmembrane region" description="Helical" evidence="6">
    <location>
        <begin position="6"/>
        <end position="31"/>
    </location>
</feature>
<feature type="transmembrane region" description="Helical" evidence="6">
    <location>
        <begin position="143"/>
        <end position="170"/>
    </location>
</feature>
<evidence type="ECO:0000313" key="8">
    <source>
        <dbReference type="EMBL" id="KAF8433043.1"/>
    </source>
</evidence>
<feature type="transmembrane region" description="Helical" evidence="6">
    <location>
        <begin position="114"/>
        <end position="131"/>
    </location>
</feature>
<evidence type="ECO:0000313" key="9">
    <source>
        <dbReference type="Proteomes" id="UP001194468"/>
    </source>
</evidence>
<reference evidence="8" key="1">
    <citation type="submission" date="2019-10" db="EMBL/GenBank/DDBJ databases">
        <authorList>
            <consortium name="DOE Joint Genome Institute"/>
            <person name="Kuo A."/>
            <person name="Miyauchi S."/>
            <person name="Kiss E."/>
            <person name="Drula E."/>
            <person name="Kohler A."/>
            <person name="Sanchez-Garcia M."/>
            <person name="Andreopoulos B."/>
            <person name="Barry K.W."/>
            <person name="Bonito G."/>
            <person name="Buee M."/>
            <person name="Carver A."/>
            <person name="Chen C."/>
            <person name="Cichocki N."/>
            <person name="Clum A."/>
            <person name="Culley D."/>
            <person name="Crous P.W."/>
            <person name="Fauchery L."/>
            <person name="Girlanda M."/>
            <person name="Hayes R."/>
            <person name="Keri Z."/>
            <person name="LaButti K."/>
            <person name="Lipzen A."/>
            <person name="Lombard V."/>
            <person name="Magnuson J."/>
            <person name="Maillard F."/>
            <person name="Morin E."/>
            <person name="Murat C."/>
            <person name="Nolan M."/>
            <person name="Ohm R."/>
            <person name="Pangilinan J."/>
            <person name="Pereira M."/>
            <person name="Perotto S."/>
            <person name="Peter M."/>
            <person name="Riley R."/>
            <person name="Sitrit Y."/>
            <person name="Stielow B."/>
            <person name="Szollosi G."/>
            <person name="Zifcakova L."/>
            <person name="Stursova M."/>
            <person name="Spatafora J.W."/>
            <person name="Tedersoo L."/>
            <person name="Vaario L.-M."/>
            <person name="Yamada A."/>
            <person name="Yan M."/>
            <person name="Wang P."/>
            <person name="Xu J."/>
            <person name="Bruns T."/>
            <person name="Baldrian P."/>
            <person name="Vilgalys R."/>
            <person name="Henrissat B."/>
            <person name="Grigoriev I.V."/>
            <person name="Hibbett D."/>
            <person name="Nagy L.G."/>
            <person name="Martin F.M."/>
        </authorList>
    </citation>
    <scope>NUCLEOTIDE SEQUENCE</scope>
    <source>
        <strain evidence="8">BED1</strain>
    </source>
</reference>
<organism evidence="8 9">
    <name type="scientific">Boletus edulis BED1</name>
    <dbReference type="NCBI Taxonomy" id="1328754"/>
    <lineage>
        <taxon>Eukaryota</taxon>
        <taxon>Fungi</taxon>
        <taxon>Dikarya</taxon>
        <taxon>Basidiomycota</taxon>
        <taxon>Agaricomycotina</taxon>
        <taxon>Agaricomycetes</taxon>
        <taxon>Agaricomycetidae</taxon>
        <taxon>Boletales</taxon>
        <taxon>Boletineae</taxon>
        <taxon>Boletaceae</taxon>
        <taxon>Boletoideae</taxon>
        <taxon>Boletus</taxon>
    </lineage>
</organism>
<proteinExistence type="inferred from homology"/>
<evidence type="ECO:0000256" key="5">
    <source>
        <dbReference type="ARBA" id="ARBA00038359"/>
    </source>
</evidence>
<protein>
    <recommendedName>
        <fullName evidence="7">Rhodopsin domain-containing protein</fullName>
    </recommendedName>
</protein>
<dbReference type="InterPro" id="IPR049326">
    <property type="entry name" value="Rhodopsin_dom_fungi"/>
</dbReference>
<dbReference type="GO" id="GO:0016020">
    <property type="term" value="C:membrane"/>
    <property type="evidence" value="ECO:0007669"/>
    <property type="project" value="UniProtKB-SubCell"/>
</dbReference>
<dbReference type="AlphaFoldDB" id="A0AAD4BKL1"/>
<keyword evidence="3 6" id="KW-1133">Transmembrane helix</keyword>
<comment type="caution">
    <text evidence="8">The sequence shown here is derived from an EMBL/GenBank/DDBJ whole genome shotgun (WGS) entry which is preliminary data.</text>
</comment>